<dbReference type="GO" id="GO:0016757">
    <property type="term" value="F:glycosyltransferase activity"/>
    <property type="evidence" value="ECO:0007669"/>
    <property type="project" value="UniProtKB-KW"/>
</dbReference>
<keyword evidence="1" id="KW-0472">Membrane</keyword>
<feature type="domain" description="Glycosyltransferase 2-like" evidence="2">
    <location>
        <begin position="11"/>
        <end position="111"/>
    </location>
</feature>
<keyword evidence="4" id="KW-1185">Reference proteome</keyword>
<dbReference type="Gene3D" id="3.90.550.10">
    <property type="entry name" value="Spore Coat Polysaccharide Biosynthesis Protein SpsA, Chain A"/>
    <property type="match status" value="1"/>
</dbReference>
<dbReference type="Proteomes" id="UP000831189">
    <property type="component" value="Chromosome"/>
</dbReference>
<gene>
    <name evidence="3" type="ORF">M0M42_12900</name>
</gene>
<evidence type="ECO:0000259" key="2">
    <source>
        <dbReference type="Pfam" id="PF00535"/>
    </source>
</evidence>
<keyword evidence="1" id="KW-0997">Cell inner membrane</keyword>
<dbReference type="Pfam" id="PF00535">
    <property type="entry name" value="Glycos_transf_2"/>
    <property type="match status" value="1"/>
</dbReference>
<keyword evidence="1" id="KW-1003">Cell membrane</keyword>
<accession>A0ABY4KM27</accession>
<dbReference type="SUPFAM" id="SSF53448">
    <property type="entry name" value="Nucleotide-diphospho-sugar transferases"/>
    <property type="match status" value="1"/>
</dbReference>
<dbReference type="InterPro" id="IPR001173">
    <property type="entry name" value="Glyco_trans_2-like"/>
</dbReference>
<protein>
    <submittedName>
        <fullName evidence="3">Glycosyltransferase</fullName>
        <ecNumber evidence="3">2.4.-.-</ecNumber>
    </submittedName>
</protein>
<keyword evidence="3" id="KW-0808">Transferase</keyword>
<evidence type="ECO:0000313" key="4">
    <source>
        <dbReference type="Proteomes" id="UP000831189"/>
    </source>
</evidence>
<evidence type="ECO:0000313" key="3">
    <source>
        <dbReference type="EMBL" id="UPQ81326.1"/>
    </source>
</evidence>
<dbReference type="EMBL" id="CP096208">
    <property type="protein sequence ID" value="UPQ81326.1"/>
    <property type="molecule type" value="Genomic_DNA"/>
</dbReference>
<reference evidence="3 4" key="1">
    <citation type="submission" date="2022-04" db="EMBL/GenBank/DDBJ databases">
        <title>Pseudomonas knackmussii B09-2.</title>
        <authorList>
            <person name="Deng Y."/>
        </authorList>
    </citation>
    <scope>NUCLEOTIDE SEQUENCE [LARGE SCALE GENOMIC DNA]</scope>
    <source>
        <strain evidence="3 4">B09-2</strain>
    </source>
</reference>
<dbReference type="EC" id="2.4.-.-" evidence="3"/>
<evidence type="ECO:0000256" key="1">
    <source>
        <dbReference type="ARBA" id="ARBA00022519"/>
    </source>
</evidence>
<proteinExistence type="predicted"/>
<keyword evidence="3" id="KW-0328">Glycosyltransferase</keyword>
<organism evidence="3 4">
    <name type="scientific">Pseudomonas knackmussii</name>
    <dbReference type="NCBI Taxonomy" id="65741"/>
    <lineage>
        <taxon>Bacteria</taxon>
        <taxon>Pseudomonadati</taxon>
        <taxon>Pseudomonadota</taxon>
        <taxon>Gammaproteobacteria</taxon>
        <taxon>Pseudomonadales</taxon>
        <taxon>Pseudomonadaceae</taxon>
        <taxon>Pseudomonas</taxon>
    </lineage>
</organism>
<name>A0ABY4KM27_9PSED</name>
<sequence>MTCSVSEATAIILTTYNPCFAALKDNLESYICQVGRVVLCDNSDNEAAASQIEAVCSGYESAIYLSMGGNKGIAAAQNAGIELAISLGYQYFIEIDQDSKLGEGYVSGIVETYLLLASNGLPIAGVGPIAVSKEQDFVYHGYKHDSGIHFSDKTLSSGFFFSKCAYQLVGGKDEGLFIDLVDWDWCWRARSKFLYVAVDTSVRIEHMMGDGHKKILGYKVGLPAPIRLYYQYRNSLYLLSKPHVPFGWKVKRVIILAVKIPYYYFCTDRRAERVSYIFRGVLSALRVNMGAFRD</sequence>
<dbReference type="InterPro" id="IPR029044">
    <property type="entry name" value="Nucleotide-diphossugar_trans"/>
</dbReference>